<dbReference type="RefSeq" id="WP_169101413.1">
    <property type="nucleotide sequence ID" value="NZ_JABBVZ010000067.1"/>
</dbReference>
<evidence type="ECO:0000313" key="1">
    <source>
        <dbReference type="EMBL" id="NMP23817.1"/>
    </source>
</evidence>
<dbReference type="EMBL" id="JABBVZ010000067">
    <property type="protein sequence ID" value="NMP23817.1"/>
    <property type="molecule type" value="Genomic_DNA"/>
</dbReference>
<gene>
    <name evidence="1" type="ORF">HIJ39_15875</name>
</gene>
<reference evidence="1 2" key="1">
    <citation type="submission" date="2020-04" db="EMBL/GenBank/DDBJ databases">
        <authorList>
            <person name="Zhang R."/>
            <person name="Schippers A."/>
        </authorList>
    </citation>
    <scope>NUCLEOTIDE SEQUENCE [LARGE SCALE GENOMIC DNA]</scope>
    <source>
        <strain evidence="1 2">DSM 109850</strain>
    </source>
</reference>
<keyword evidence="2" id="KW-1185">Reference proteome</keyword>
<protein>
    <submittedName>
        <fullName evidence="1">Uncharacterized protein</fullName>
    </submittedName>
</protein>
<dbReference type="AlphaFoldDB" id="A0A7Y0L5S5"/>
<sequence length="164" mass="18632">MTRRTYADLTQLALNLVEAEHATQWTLADLAREAAEEIGVSPRQVASDWGLSASTVRTLVRVVRTFSPEQRSPVLSFSHYRIAASTANPAEWVARAEDEQWSTRDLRDAIRAAHAADPAEERRRQADQAIQRVRRVWQEADPDLREHMRGPLVAFMEAELRCKA</sequence>
<accession>A0A7Y0L5S5</accession>
<name>A0A7Y0L5S5_9FIRM</name>
<organism evidence="1 2">
    <name type="scientific">Sulfobacillus harzensis</name>
    <dbReference type="NCBI Taxonomy" id="2729629"/>
    <lineage>
        <taxon>Bacteria</taxon>
        <taxon>Bacillati</taxon>
        <taxon>Bacillota</taxon>
        <taxon>Clostridia</taxon>
        <taxon>Eubacteriales</taxon>
        <taxon>Clostridiales Family XVII. Incertae Sedis</taxon>
        <taxon>Sulfobacillus</taxon>
    </lineage>
</organism>
<proteinExistence type="predicted"/>
<evidence type="ECO:0000313" key="2">
    <source>
        <dbReference type="Proteomes" id="UP000533476"/>
    </source>
</evidence>
<dbReference type="Proteomes" id="UP000533476">
    <property type="component" value="Unassembled WGS sequence"/>
</dbReference>
<comment type="caution">
    <text evidence="1">The sequence shown here is derived from an EMBL/GenBank/DDBJ whole genome shotgun (WGS) entry which is preliminary data.</text>
</comment>